<dbReference type="SUPFAM" id="SSF49464">
    <property type="entry name" value="Carboxypeptidase regulatory domain-like"/>
    <property type="match status" value="1"/>
</dbReference>
<reference evidence="1" key="2">
    <citation type="submission" date="2021-09" db="EMBL/GenBank/DDBJ databases">
        <authorList>
            <person name="Gilroy R."/>
        </authorList>
    </citation>
    <scope>NUCLEOTIDE SEQUENCE</scope>
    <source>
        <strain evidence="1">6966</strain>
    </source>
</reference>
<dbReference type="Gene3D" id="2.60.40.1930">
    <property type="match status" value="1"/>
</dbReference>
<evidence type="ECO:0000313" key="1">
    <source>
        <dbReference type="EMBL" id="HJF71995.1"/>
    </source>
</evidence>
<dbReference type="AlphaFoldDB" id="A0A921H8S4"/>
<reference evidence="1" key="1">
    <citation type="journal article" date="2021" name="PeerJ">
        <title>Extensive microbial diversity within the chicken gut microbiome revealed by metagenomics and culture.</title>
        <authorList>
            <person name="Gilroy R."/>
            <person name="Ravi A."/>
            <person name="Getino M."/>
            <person name="Pursley I."/>
            <person name="Horton D.L."/>
            <person name="Alikhan N.F."/>
            <person name="Baker D."/>
            <person name="Gharbi K."/>
            <person name="Hall N."/>
            <person name="Watson M."/>
            <person name="Adriaenssens E.M."/>
            <person name="Foster-Nyarko E."/>
            <person name="Jarju S."/>
            <person name="Secka A."/>
            <person name="Antonio M."/>
            <person name="Oren A."/>
            <person name="Chaudhuri R.R."/>
            <person name="La Ragione R."/>
            <person name="Hildebrand F."/>
            <person name="Pallen M.J."/>
        </authorList>
    </citation>
    <scope>NUCLEOTIDE SEQUENCE</scope>
    <source>
        <strain evidence="1">6966</strain>
    </source>
</reference>
<dbReference type="Proteomes" id="UP000742098">
    <property type="component" value="Unassembled WGS sequence"/>
</dbReference>
<evidence type="ECO:0000313" key="2">
    <source>
        <dbReference type="Proteomes" id="UP000742098"/>
    </source>
</evidence>
<evidence type="ECO:0008006" key="3">
    <source>
        <dbReference type="Google" id="ProtNLM"/>
    </source>
</evidence>
<sequence>MKKIGLLIIVFLLLYAFRGTLGFEEQVIKNFNDFVQGRPHEKVYLHTDKSAYVAGENVWFRAYGVHALVNTPEILSRFIYVDLVDKRDTLVDRVKVGLRDSCFYGQFPLAKSLPQGEYCLRAYTYNLQKLGREHLFKKKIRVINPQDSRVRTDISYRKDKDGYIASIKFTDGNGEPYVRIPVMCSVGEHKVGDYGKKIFMDEKGMLEVKVDSANEVMKLAFAGGKPFHFERYIRVPELLDDFDVQFFPEGGALLVGNRQQVAFKAIGSDGHPIEVSGTIYQDSIPLFEIASEHEGMGSFFLPVNRGVCFRALVKTTHGTEKWFDLPQTQVDGWGIGVTREGNMVDYLVMQGEESSLPGQLYVLVHSQGIVFDINPVKGRCKGRIDVNWLPEGISQVVLMDGKGHVYSQRLFFVKKDNERPKLAVKANKQNYVARELVELEIGFDKTDIAGTFSLSVTDDQKVQVDSLEDNIRSNLLLTSNLQGYIERPGYYFNQSTEKVNYHLDLVMQTHGWTRFDPGKIARGEFPKQKYEIEIAQMISGQVKSFWGKKAQGANIALISNYGHCYMVETDENGNFVIDNLLFNDSTRFLVQALSAKGNRRVEVMVRQDEFISPLYDLPNRMNEKEEEDKFVEKFGLDYYYEDGVKVYVLDEVTVAQRKAKKSYSFYDNVVDYQLDSAKLAEVLGQKDIYQVLLEIPGISFAKDSIGEDILLRNGHPLHVLVNDLEEDMFVVRSIPANMLLSISILDPERGRVFFGEKGMGGALLVATKPGFVSRTKGERLNIKPFKLLGYQEPAEFYVPRYEVDSVRLDDRYDERTTIYWNPVIEVEPGKEKKVSFYTADVYGKYSVILEGITRDGMVYRERRAVVLK</sequence>
<dbReference type="InterPro" id="IPR008969">
    <property type="entry name" value="CarboxyPept-like_regulatory"/>
</dbReference>
<organism evidence="1 2">
    <name type="scientific">Butyricimonas virosa</name>
    <dbReference type="NCBI Taxonomy" id="544645"/>
    <lineage>
        <taxon>Bacteria</taxon>
        <taxon>Pseudomonadati</taxon>
        <taxon>Bacteroidota</taxon>
        <taxon>Bacteroidia</taxon>
        <taxon>Bacteroidales</taxon>
        <taxon>Odoribacteraceae</taxon>
        <taxon>Butyricimonas</taxon>
    </lineage>
</organism>
<name>A0A921H8S4_9BACT</name>
<comment type="caution">
    <text evidence="1">The sequence shown here is derived from an EMBL/GenBank/DDBJ whole genome shotgun (WGS) entry which is preliminary data.</text>
</comment>
<proteinExistence type="predicted"/>
<dbReference type="EMBL" id="DYVS01000276">
    <property type="protein sequence ID" value="HJF71995.1"/>
    <property type="molecule type" value="Genomic_DNA"/>
</dbReference>
<accession>A0A921H8S4</accession>
<gene>
    <name evidence="1" type="ORF">K8V05_14690</name>
</gene>
<protein>
    <recommendedName>
        <fullName evidence="3">TonB-dependent receptor</fullName>
    </recommendedName>
</protein>